<dbReference type="Proteomes" id="UP000316706">
    <property type="component" value="Unassembled WGS sequence"/>
</dbReference>
<dbReference type="OrthoDB" id="5180616at2"/>
<gene>
    <name evidence="2" type="ORF">FHX41_3291</name>
</gene>
<proteinExistence type="predicted"/>
<evidence type="ECO:0008006" key="4">
    <source>
        <dbReference type="Google" id="ProtNLM"/>
    </source>
</evidence>
<accession>A0A543IG83</accession>
<feature type="compositionally biased region" description="Basic and acidic residues" evidence="1">
    <location>
        <begin position="253"/>
        <end position="264"/>
    </location>
</feature>
<evidence type="ECO:0000256" key="1">
    <source>
        <dbReference type="SAM" id="MobiDB-lite"/>
    </source>
</evidence>
<reference evidence="2 3" key="1">
    <citation type="submission" date="2019-06" db="EMBL/GenBank/DDBJ databases">
        <title>Sequencing the genomes of 1000 actinobacteria strains.</title>
        <authorList>
            <person name="Klenk H.-P."/>
        </authorList>
    </citation>
    <scope>NUCLEOTIDE SEQUENCE [LARGE SCALE GENOMIC DNA]</scope>
    <source>
        <strain evidence="2 3">DSM 45043</strain>
    </source>
</reference>
<evidence type="ECO:0000313" key="3">
    <source>
        <dbReference type="Proteomes" id="UP000316706"/>
    </source>
</evidence>
<comment type="caution">
    <text evidence="2">The sequence shown here is derived from an EMBL/GenBank/DDBJ whole genome shotgun (WGS) entry which is preliminary data.</text>
</comment>
<protein>
    <recommendedName>
        <fullName evidence="4">Ferric iron reductase FhuF-like transporter</fullName>
    </recommendedName>
</protein>
<dbReference type="EMBL" id="VFPO01000001">
    <property type="protein sequence ID" value="TQM69593.1"/>
    <property type="molecule type" value="Genomic_DNA"/>
</dbReference>
<evidence type="ECO:0000313" key="2">
    <source>
        <dbReference type="EMBL" id="TQM69593.1"/>
    </source>
</evidence>
<feature type="region of interest" description="Disordered" evidence="1">
    <location>
        <begin position="244"/>
        <end position="271"/>
    </location>
</feature>
<sequence length="271" mass="28470">MNETRTGAVATARPPGEALEPLAARLRAADDAAGPLGVAPGLRASGDGWFPAAELTRPDGRLADLVAETGRRWEAPPHVAAALWWKSFSYWTALPVALGWALNRRVPLLTAETTLLSTPAAEPGMLVAMSEPRSAAGDVGELGAVIAGTLLRELHAPVIEALHGLTRAGRRGLWGSTAEALVHPLTTFAGDLLDDPGDAARTLLESIGEPVAGLVELPGMRRRTCCLWVTLGRGICPTCCVDDPGDAAPPAPRRQERRNAEEQRGSIGARS</sequence>
<dbReference type="AlphaFoldDB" id="A0A543IG83"/>
<dbReference type="RefSeq" id="WP_141969850.1">
    <property type="nucleotide sequence ID" value="NZ_VFPO01000001.1"/>
</dbReference>
<keyword evidence="3" id="KW-1185">Reference proteome</keyword>
<name>A0A543IG83_9ACTN</name>
<organism evidence="2 3">
    <name type="scientific">Actinomadura hallensis</name>
    <dbReference type="NCBI Taxonomy" id="337895"/>
    <lineage>
        <taxon>Bacteria</taxon>
        <taxon>Bacillati</taxon>
        <taxon>Actinomycetota</taxon>
        <taxon>Actinomycetes</taxon>
        <taxon>Streptosporangiales</taxon>
        <taxon>Thermomonosporaceae</taxon>
        <taxon>Actinomadura</taxon>
    </lineage>
</organism>